<accession>A0A1H0GE08</accession>
<dbReference type="STRING" id="645274.SAMN04487901_10178"/>
<evidence type="ECO:0000313" key="4">
    <source>
        <dbReference type="Proteomes" id="UP000198779"/>
    </source>
</evidence>
<evidence type="ECO:0000313" key="2">
    <source>
        <dbReference type="EMBL" id="SDG13606.1"/>
    </source>
</evidence>
<evidence type="ECO:0000313" key="3">
    <source>
        <dbReference type="EMBL" id="SDO05031.1"/>
    </source>
</evidence>
<dbReference type="Proteomes" id="UP000199134">
    <property type="component" value="Unassembled WGS sequence"/>
</dbReference>
<dbReference type="EMBL" id="FNIW01000008">
    <property type="protein sequence ID" value="SDO05031.1"/>
    <property type="molecule type" value="Genomic_DNA"/>
</dbReference>
<dbReference type="Pfam" id="PF16151">
    <property type="entry name" value="DUF4859"/>
    <property type="match status" value="3"/>
</dbReference>
<sequence length="855" mass="94316">MKNKCIFAREFEFENKDFINYIINELTNFLDGMITTHLKKLMAVVVCLLAGMTAQAQLTATYEPYAATEWGKEKAVDFKLTDVAQALETDTTTLVAALNSWTAEGSTDANMFFLTTAEGLSDNYTQGGKGGFWVNAEGLPQAWSDDNSGLRWFNTISWTSAENEDGKFSVMIGQFPGQCAVGDTFKPKFVLKLGDKEATLEITINIIEKPAVDIPEPELAWGKLTIVEEITKDVTQKPRSGYDADKVEVDLTEALTKLGVSGDLLKDELSQLLFAKKAYITEDAVMGAQMSDSLTNESSAGAPGFWLRNFSDAEGNPTFECGRFAYDGDDCFYAEAFAFDTETGILSCNIGQMPNKLKGGNTYFADIYIVYGDKAIKIRYNLILPEVKVGTLEDYEKAGENTIRVEMEPAESYDTKNFSIDIETMVNALGCQVGEIDDFYMLDSEIDFATGKNQEGVGYWVSMEGKVVNWGNDAMFYVTPKADDYSKFGVGQYPGHMNIGDSARATLYFVAGSKYYQLNVDLVIVAPKQVEVVFESVAQRSIEVQQVPGEYEWTSGVEIPTEWVEQQIGTSDWVLYALAKLNDDGTEKEGNERYSKSYTCTPYPGFWMDGEGRNVGWNQTPTRVGITVASPEGKFSLMQHPGVVLGDVFRFPIFLVNEENGKMVTFNFTYSIVESVVEIEEVGSEDIVLPVSADDDGASATIDLSDVLKAFDITLDALANGQYLHGITADGTYGSGVSLYDGLAFNDKGVCVTEDPFMFFDAELNEDGKSITVTTCATADVADDYSAIGTVCFLIEGKRYVLNVKFVSETVFTGITENRTVPHTSLSAVYDLQGRKVVKTQRGLYIQNGRKYMVK</sequence>
<dbReference type="AlphaFoldDB" id="A0A1H0GE08"/>
<name>A0A1H0GE08_9BACT</name>
<dbReference type="OrthoDB" id="975810at2"/>
<evidence type="ECO:0000313" key="5">
    <source>
        <dbReference type="Proteomes" id="UP000199134"/>
    </source>
</evidence>
<dbReference type="EMBL" id="FNCQ01000001">
    <property type="protein sequence ID" value="SDG13606.1"/>
    <property type="molecule type" value="Genomic_DNA"/>
</dbReference>
<organism evidence="3 5">
    <name type="scientific">Prevotella communis</name>
    <dbReference type="NCBI Taxonomy" id="2913614"/>
    <lineage>
        <taxon>Bacteria</taxon>
        <taxon>Pseudomonadati</taxon>
        <taxon>Bacteroidota</taxon>
        <taxon>Bacteroidia</taxon>
        <taxon>Bacteroidales</taxon>
        <taxon>Prevotellaceae</taxon>
        <taxon>Prevotella</taxon>
    </lineage>
</organism>
<protein>
    <recommendedName>
        <fullName evidence="1">DUF4859 domain-containing protein</fullName>
    </recommendedName>
</protein>
<dbReference type="Proteomes" id="UP000198779">
    <property type="component" value="Unassembled WGS sequence"/>
</dbReference>
<reference evidence="3 4" key="1">
    <citation type="submission" date="2016-10" db="EMBL/GenBank/DDBJ databases">
        <authorList>
            <person name="Varghese N."/>
            <person name="Submissions S."/>
        </authorList>
    </citation>
    <scope>NUCLEOTIDE SEQUENCE</scope>
    <source>
        <strain evidence="3">BP1-145</strain>
        <strain evidence="4">BP1-148</strain>
    </source>
</reference>
<accession>A0A1G7RS62</accession>
<feature type="domain" description="DUF4859" evidence="1">
    <location>
        <begin position="75"/>
        <end position="199"/>
    </location>
</feature>
<feature type="domain" description="DUF4859" evidence="1">
    <location>
        <begin position="242"/>
        <end position="374"/>
    </location>
</feature>
<evidence type="ECO:0000259" key="1">
    <source>
        <dbReference type="Pfam" id="PF16151"/>
    </source>
</evidence>
<feature type="domain" description="DUF4859" evidence="1">
    <location>
        <begin position="416"/>
        <end position="510"/>
    </location>
</feature>
<gene>
    <name evidence="3" type="ORF">SAMN04487900_10881</name>
    <name evidence="2" type="ORF">SAMN04487901_10178</name>
</gene>
<keyword evidence="4" id="KW-1185">Reference proteome</keyword>
<reference evidence="2 5" key="2">
    <citation type="submission" date="2016-10" db="EMBL/GenBank/DDBJ databases">
        <authorList>
            <person name="de Groot N.N."/>
        </authorList>
    </citation>
    <scope>NUCLEOTIDE SEQUENCE [LARGE SCALE GENOMIC DNA]</scope>
    <source>
        <strain evidence="5">BP1-145</strain>
        <strain evidence="2">BP1-148</strain>
    </source>
</reference>
<dbReference type="InterPro" id="IPR032339">
    <property type="entry name" value="DUF4859"/>
</dbReference>
<proteinExistence type="predicted"/>